<name>A0A9P9F6D6_9HYPO</name>
<accession>A0A9P9F6D6</accession>
<protein>
    <recommendedName>
        <fullName evidence="4">Secreted protein</fullName>
    </recommendedName>
</protein>
<evidence type="ECO:0008006" key="4">
    <source>
        <dbReference type="Google" id="ProtNLM"/>
    </source>
</evidence>
<keyword evidence="1" id="KW-0732">Signal</keyword>
<feature type="signal peptide" evidence="1">
    <location>
        <begin position="1"/>
        <end position="16"/>
    </location>
</feature>
<evidence type="ECO:0000256" key="1">
    <source>
        <dbReference type="SAM" id="SignalP"/>
    </source>
</evidence>
<evidence type="ECO:0000313" key="2">
    <source>
        <dbReference type="EMBL" id="KAH7156278.1"/>
    </source>
</evidence>
<keyword evidence="3" id="KW-1185">Reference proteome</keyword>
<dbReference type="Proteomes" id="UP000738349">
    <property type="component" value="Unassembled WGS sequence"/>
</dbReference>
<dbReference type="AlphaFoldDB" id="A0A9P9F6D6"/>
<sequence>MKSWVILPIAVIQCLGLSMSGYQGKLPAHHNCIYSVPLLKLAQHTLHASSFLADLAVLLADLTPPTSLKSCLCDPCSFPGAGESHHSSRAVSQVSTAQSARMAGSSHVTEQTCIWVRK</sequence>
<dbReference type="EMBL" id="JAGMUV010000005">
    <property type="protein sequence ID" value="KAH7156278.1"/>
    <property type="molecule type" value="Genomic_DNA"/>
</dbReference>
<comment type="caution">
    <text evidence="2">The sequence shown here is derived from an EMBL/GenBank/DDBJ whole genome shotgun (WGS) entry which is preliminary data.</text>
</comment>
<organism evidence="2 3">
    <name type="scientific">Dactylonectria macrodidyma</name>
    <dbReference type="NCBI Taxonomy" id="307937"/>
    <lineage>
        <taxon>Eukaryota</taxon>
        <taxon>Fungi</taxon>
        <taxon>Dikarya</taxon>
        <taxon>Ascomycota</taxon>
        <taxon>Pezizomycotina</taxon>
        <taxon>Sordariomycetes</taxon>
        <taxon>Hypocreomycetidae</taxon>
        <taxon>Hypocreales</taxon>
        <taxon>Nectriaceae</taxon>
        <taxon>Dactylonectria</taxon>
    </lineage>
</organism>
<gene>
    <name evidence="2" type="ORF">EDB81DRAFT_383186</name>
</gene>
<feature type="chain" id="PRO_5040440580" description="Secreted protein" evidence="1">
    <location>
        <begin position="17"/>
        <end position="118"/>
    </location>
</feature>
<reference evidence="2" key="1">
    <citation type="journal article" date="2021" name="Nat. Commun.">
        <title>Genetic determinants of endophytism in the Arabidopsis root mycobiome.</title>
        <authorList>
            <person name="Mesny F."/>
            <person name="Miyauchi S."/>
            <person name="Thiergart T."/>
            <person name="Pickel B."/>
            <person name="Atanasova L."/>
            <person name="Karlsson M."/>
            <person name="Huettel B."/>
            <person name="Barry K.W."/>
            <person name="Haridas S."/>
            <person name="Chen C."/>
            <person name="Bauer D."/>
            <person name="Andreopoulos W."/>
            <person name="Pangilinan J."/>
            <person name="LaButti K."/>
            <person name="Riley R."/>
            <person name="Lipzen A."/>
            <person name="Clum A."/>
            <person name="Drula E."/>
            <person name="Henrissat B."/>
            <person name="Kohler A."/>
            <person name="Grigoriev I.V."/>
            <person name="Martin F.M."/>
            <person name="Hacquard S."/>
        </authorList>
    </citation>
    <scope>NUCLEOTIDE SEQUENCE</scope>
    <source>
        <strain evidence="2">MPI-CAGE-AT-0147</strain>
    </source>
</reference>
<proteinExistence type="predicted"/>
<evidence type="ECO:0000313" key="3">
    <source>
        <dbReference type="Proteomes" id="UP000738349"/>
    </source>
</evidence>